<name>A0ACB8HBZ2_PSICU</name>
<comment type="caution">
    <text evidence="1">The sequence shown here is derived from an EMBL/GenBank/DDBJ whole genome shotgun (WGS) entry which is preliminary data.</text>
</comment>
<proteinExistence type="predicted"/>
<evidence type="ECO:0000313" key="1">
    <source>
        <dbReference type="EMBL" id="KAH9485167.1"/>
    </source>
</evidence>
<sequence>MSPSPEQPPPVPSTSTQPEGPPVRVKKRRLHGSCDACRKKKIPFLSAGYIRRLEERLEKMERLLEKQGSPETANIDNSADSIQQYSSFSDTKEDGTRAFTPPKKLVGARLEPSSATSDDSSDPDDLAHVALSEHLSSLSIGEAVDDRFFGKSSAFMFVKEASSVRHETTRGTILPDRTKFRRPIYWDVRPWEASLSSSFQPGYIYPEVGLLQTLVSLYFEKMNTIFPILHQPTFLKALSQNQHHWDPAFGMTVLLVCAIGSRYTNDPRVIVPEDKHGLSSGWPYFSQVQIYRNPLLLNSTIYDLQYFVLAILYLSGTSVPQASWNLIGLGMRQVLEKGIHRRRGSSARPSKDEELLKRTFWVLVVIDRLKSSFLGRPCCIQEEDIDVDYPVECDDEYWETDDPQNAFQQPDNKPCKISSFIRLIKLTEILSMALRTLYATKKNKRIAGYNGEEWERRVVVELDSSLNNWKDSLPSYLKWDPNISDSTLFHQASLLHATFNYVQILVHRPFLTKKSSMSFPSLAMCTNAARSCIHALDAARIKGMRPTHHLLVCAFSSGIVIILNLWSHRHTTGLITDPAKEADLQMCINVLKDCDKKWHVAGRFCDMLNEVGALSECQPTSIMKQPRNTSIVEDTIGGHSIATMSPYSYSSSSSARVGHIVPEFPNIDKSGETLNGPADIFGKHMSINDLLLFQTGYVTQPQARLFELDNGALRSGAVETSDILHRTTPSTDNSYSTPGSESFILNDNIPSFWSGIPAAFSTLLLQQNDDWKRCPNAMTDDSIVDSGTTGESQIQKVKKRRLHGACDACRKKKIIERLINILGDSAEMPGKKSEVQQAYIRSLEEKVEKMQRYFELQHAGEDIDDVVNMAATASRPASFFGATSLADSCDKPDSVKYPIPKHVYTSLPKGKKTEDDSDASDSDDLAHIALAHHLDGLPLNAVEEKYFGPSSSFMFTKHASTVKNQFTGSPNKLDAARYRRPIFWDMRPWETEYALAPETSYIYPENDLLQSLVSLYFEKMNPLLPVIHRPSFMKSLSIGQHLWDQSFGMTVLLVCALGARYSHDPRITVPSESNGWLSSGWEYFSQIPLVHRRIMVYKTTVYDLQYFSLASQYLVGTSISHVSWTILAFGLRYAVEKGLHRRMGPNEKPTPQREMQKRAFWAMVCVDRIMSAFLGRPCTLMDEEIDVELPIECDDEYWETEDPQKAFQQPFGIPCSVSNFIYYIRICEILGFALRTLYSTKKSKILSGLIGNDWEGRIVAELDSSLNSWKDSLPKHLRWDAERQDPTFFHQSAVLHSLYYYTQIQVHRPFLSKKSPLSFSSLAMCTNAARSCTHVLEATLSRGARVFPDIIMASFTAGLVIVLNLWGNQRSGLIGNPTQEIENLHKCVNVLRECEKRWHVAGRLCDILNEVGALHEYQPTASKRRRDISSSESSGLLQISPINTFNPLIDGSGPSYSPNSEEQAASTATNNLVPAFDPTMNDWELRDLLFMGMGYLQGNSHFRVGSNYRQQNTAFPNSVAYGENELGQSYQPQRFNERLGTDFSDVSSAEDVFALWADMPAAFSRQV</sequence>
<organism evidence="1 2">
    <name type="scientific">Psilocybe cubensis</name>
    <name type="common">Psychedelic mushroom</name>
    <name type="synonym">Stropharia cubensis</name>
    <dbReference type="NCBI Taxonomy" id="181762"/>
    <lineage>
        <taxon>Eukaryota</taxon>
        <taxon>Fungi</taxon>
        <taxon>Dikarya</taxon>
        <taxon>Basidiomycota</taxon>
        <taxon>Agaricomycotina</taxon>
        <taxon>Agaricomycetes</taxon>
        <taxon>Agaricomycetidae</taxon>
        <taxon>Agaricales</taxon>
        <taxon>Agaricineae</taxon>
        <taxon>Strophariaceae</taxon>
        <taxon>Psilocybe</taxon>
    </lineage>
</organism>
<keyword evidence="2" id="KW-1185">Reference proteome</keyword>
<accession>A0ACB8HBZ2</accession>
<evidence type="ECO:0000313" key="2">
    <source>
        <dbReference type="Proteomes" id="UP000664032"/>
    </source>
</evidence>
<dbReference type="EMBL" id="JAFIQS020000002">
    <property type="protein sequence ID" value="KAH9485167.1"/>
    <property type="molecule type" value="Genomic_DNA"/>
</dbReference>
<reference evidence="1" key="1">
    <citation type="submission" date="2021-10" db="EMBL/GenBank/DDBJ databases">
        <title>Psilocybe cubensis genome.</title>
        <authorList>
            <person name="Mckernan K.J."/>
            <person name="Crawford S."/>
            <person name="Trippe A."/>
            <person name="Kane L.T."/>
            <person name="Mclaughlin S."/>
        </authorList>
    </citation>
    <scope>NUCLEOTIDE SEQUENCE</scope>
    <source>
        <strain evidence="1">MGC-MH-2018</strain>
    </source>
</reference>
<dbReference type="Proteomes" id="UP000664032">
    <property type="component" value="Unassembled WGS sequence"/>
</dbReference>
<gene>
    <name evidence="1" type="ORF">JR316_0002074</name>
</gene>
<protein>
    <submittedName>
        <fullName evidence="1">ABC-transporter-regulating transcription factor</fullName>
    </submittedName>
</protein>